<dbReference type="InterPro" id="IPR030417">
    <property type="entry name" value="MS4A"/>
</dbReference>
<dbReference type="AlphaFoldDB" id="A0A0N8BYA7"/>
<protein>
    <submittedName>
        <fullName evidence="1">Uncharacterized protein</fullName>
    </submittedName>
</protein>
<evidence type="ECO:0000313" key="1">
    <source>
        <dbReference type="EMBL" id="JAN59396.1"/>
    </source>
</evidence>
<accession>A0A0N8BYA7</accession>
<dbReference type="EMBL" id="GDIQ01035341">
    <property type="protein sequence ID" value="JAN59396.1"/>
    <property type="molecule type" value="Transcribed_RNA"/>
</dbReference>
<dbReference type="PANTHER" id="PTHR23320">
    <property type="entry name" value="MEMBRANE-SPANNING 4-DOMAINS SUBFAMILY A MS4A -RELATED"/>
    <property type="match status" value="1"/>
</dbReference>
<proteinExistence type="predicted"/>
<organism evidence="1">
    <name type="scientific">Daphnia magna</name>
    <dbReference type="NCBI Taxonomy" id="35525"/>
    <lineage>
        <taxon>Eukaryota</taxon>
        <taxon>Metazoa</taxon>
        <taxon>Ecdysozoa</taxon>
        <taxon>Arthropoda</taxon>
        <taxon>Crustacea</taxon>
        <taxon>Branchiopoda</taxon>
        <taxon>Diplostraca</taxon>
        <taxon>Cladocera</taxon>
        <taxon>Anomopoda</taxon>
        <taxon>Daphniidae</taxon>
        <taxon>Daphnia</taxon>
    </lineage>
</organism>
<sequence>MAADEKGMQKWRIVGGFNVILGVIVLIVQVATLLTLYEWVDWIGIGIWGGCFMISAGSLTIQRSPRLISMAICALLSGLALVIFYSWNLGVYNNYSYYNSRNATTSPVYKPYCVYNSYNASLCQWRLASDIIFVVCGSLAMMINIVLSANTKAIVVIRPIVRYPVNTVNAYPMSTTNTTYVVTNSRPAAYPVATQQMVYQMPVNNGMYPTSGVVYQSSSGNQQPVYYAQANPPAYTATTATAPVYYSV</sequence>
<reference evidence="1" key="1">
    <citation type="submission" date="2015-10" db="EMBL/GenBank/DDBJ databases">
        <title>EvidentialGene: Evidence-directed Construction of Complete mRNA Transcriptomes without Genomes.</title>
        <authorList>
            <person name="Gilbert D.G."/>
        </authorList>
    </citation>
    <scope>NUCLEOTIDE SEQUENCE</scope>
</reference>
<name>A0A0N8BYA7_9CRUS</name>
<dbReference type="OrthoDB" id="6368498at2759"/>
<dbReference type="PANTHER" id="PTHR23320:SF165">
    <property type="entry name" value="MARVEL DOMAIN-CONTAINING PROTEIN"/>
    <property type="match status" value="1"/>
</dbReference>